<dbReference type="Proteomes" id="UP001055108">
    <property type="component" value="Unassembled WGS sequence"/>
</dbReference>
<dbReference type="CDD" id="cd07340">
    <property type="entry name" value="M48B_Htpx_like"/>
    <property type="match status" value="1"/>
</dbReference>
<comment type="similarity">
    <text evidence="10">Belongs to the peptidase M48 family.</text>
</comment>
<dbReference type="AlphaFoldDB" id="A0AA37HQX9"/>
<keyword evidence="9 11" id="KW-0472">Membrane</keyword>
<feature type="domain" description="Peptidase M48" evidence="12">
    <location>
        <begin position="106"/>
        <end position="318"/>
    </location>
</feature>
<keyword evidence="14" id="KW-1185">Reference proteome</keyword>
<keyword evidence="4" id="KW-0479">Metal-binding</keyword>
<evidence type="ECO:0000256" key="1">
    <source>
        <dbReference type="ARBA" id="ARBA00022475"/>
    </source>
</evidence>
<dbReference type="GO" id="GO:0046872">
    <property type="term" value="F:metal ion binding"/>
    <property type="evidence" value="ECO:0007669"/>
    <property type="project" value="UniProtKB-KW"/>
</dbReference>
<dbReference type="PANTHER" id="PTHR43221:SF2">
    <property type="entry name" value="PROTEASE HTPX HOMOLOG"/>
    <property type="match status" value="1"/>
</dbReference>
<keyword evidence="6 10" id="KW-0862">Zinc</keyword>
<feature type="transmembrane region" description="Helical" evidence="11">
    <location>
        <begin position="20"/>
        <end position="40"/>
    </location>
</feature>
<evidence type="ECO:0000256" key="3">
    <source>
        <dbReference type="ARBA" id="ARBA00022692"/>
    </source>
</evidence>
<evidence type="ECO:0000313" key="13">
    <source>
        <dbReference type="EMBL" id="GJD80081.1"/>
    </source>
</evidence>
<reference evidence="13" key="2">
    <citation type="submission" date="2021-08" db="EMBL/GenBank/DDBJ databases">
        <authorList>
            <person name="Tani A."/>
            <person name="Ola A."/>
            <person name="Ogura Y."/>
            <person name="Katsura K."/>
            <person name="Hayashi T."/>
        </authorList>
    </citation>
    <scope>NUCLEOTIDE SEQUENCE</scope>
    <source>
        <strain evidence="13">NBRC 103626</strain>
    </source>
</reference>
<dbReference type="GO" id="GO:0006508">
    <property type="term" value="P:proteolysis"/>
    <property type="evidence" value="ECO:0007669"/>
    <property type="project" value="UniProtKB-KW"/>
</dbReference>
<keyword evidence="2 10" id="KW-0645">Protease</keyword>
<evidence type="ECO:0000256" key="8">
    <source>
        <dbReference type="ARBA" id="ARBA00023049"/>
    </source>
</evidence>
<feature type="transmembrane region" description="Helical" evidence="11">
    <location>
        <begin position="66"/>
        <end position="85"/>
    </location>
</feature>
<dbReference type="Gene3D" id="3.30.2010.10">
    <property type="entry name" value="Metalloproteases ('zincins'), catalytic domain"/>
    <property type="match status" value="1"/>
</dbReference>
<feature type="transmembrane region" description="Helical" evidence="11">
    <location>
        <begin position="221"/>
        <end position="238"/>
    </location>
</feature>
<reference evidence="13" key="1">
    <citation type="journal article" date="2016" name="Front. Microbiol.">
        <title>Genome Sequence of the Piezophilic, Mesophilic Sulfate-Reducing Bacterium Desulfovibrio indicus J2T.</title>
        <authorList>
            <person name="Cao J."/>
            <person name="Maignien L."/>
            <person name="Shao Z."/>
            <person name="Alain K."/>
            <person name="Jebbar M."/>
        </authorList>
    </citation>
    <scope>NUCLEOTIDE SEQUENCE</scope>
    <source>
        <strain evidence="13">NBRC 103626</strain>
    </source>
</reference>
<evidence type="ECO:0000313" key="14">
    <source>
        <dbReference type="Proteomes" id="UP001055108"/>
    </source>
</evidence>
<dbReference type="InterPro" id="IPR001915">
    <property type="entry name" value="Peptidase_M48"/>
</dbReference>
<dbReference type="InterPro" id="IPR050083">
    <property type="entry name" value="HtpX_protease"/>
</dbReference>
<comment type="caution">
    <text evidence="13">The sequence shown here is derived from an EMBL/GenBank/DDBJ whole genome shotgun (WGS) entry which is preliminary data.</text>
</comment>
<keyword evidence="1" id="KW-1003">Cell membrane</keyword>
<evidence type="ECO:0000256" key="5">
    <source>
        <dbReference type="ARBA" id="ARBA00022801"/>
    </source>
</evidence>
<keyword evidence="8 10" id="KW-0482">Metalloprotease</keyword>
<comment type="cofactor">
    <cofactor evidence="10">
        <name>Zn(2+)</name>
        <dbReference type="ChEBI" id="CHEBI:29105"/>
    </cofactor>
    <text evidence="10">Binds 1 zinc ion per subunit.</text>
</comment>
<dbReference type="Pfam" id="PF01435">
    <property type="entry name" value="Peptidase_M48"/>
    <property type="match status" value="1"/>
</dbReference>
<feature type="transmembrane region" description="Helical" evidence="11">
    <location>
        <begin position="182"/>
        <end position="201"/>
    </location>
</feature>
<dbReference type="RefSeq" id="WP_238303963.1">
    <property type="nucleotide sequence ID" value="NZ_BPQM01000082.1"/>
</dbReference>
<dbReference type="EMBL" id="BPQM01000082">
    <property type="protein sequence ID" value="GJD80081.1"/>
    <property type="molecule type" value="Genomic_DNA"/>
</dbReference>
<evidence type="ECO:0000256" key="4">
    <source>
        <dbReference type="ARBA" id="ARBA00022723"/>
    </source>
</evidence>
<keyword evidence="5 10" id="KW-0378">Hydrolase</keyword>
<proteinExistence type="inferred from homology"/>
<organism evidence="13 14">
    <name type="scientific">Methylobacterium gregans</name>
    <dbReference type="NCBI Taxonomy" id="374424"/>
    <lineage>
        <taxon>Bacteria</taxon>
        <taxon>Pseudomonadati</taxon>
        <taxon>Pseudomonadota</taxon>
        <taxon>Alphaproteobacteria</taxon>
        <taxon>Hyphomicrobiales</taxon>
        <taxon>Methylobacteriaceae</taxon>
        <taxon>Methylobacterium</taxon>
    </lineage>
</organism>
<evidence type="ECO:0000259" key="12">
    <source>
        <dbReference type="Pfam" id="PF01435"/>
    </source>
</evidence>
<evidence type="ECO:0000256" key="9">
    <source>
        <dbReference type="ARBA" id="ARBA00023136"/>
    </source>
</evidence>
<protein>
    <submittedName>
        <fullName evidence="13">Protease HtpX</fullName>
    </submittedName>
</protein>
<evidence type="ECO:0000256" key="10">
    <source>
        <dbReference type="RuleBase" id="RU003983"/>
    </source>
</evidence>
<dbReference type="GO" id="GO:0004222">
    <property type="term" value="F:metalloendopeptidase activity"/>
    <property type="evidence" value="ECO:0007669"/>
    <property type="project" value="InterPro"/>
</dbReference>
<name>A0AA37HQX9_9HYPH</name>
<sequence length="333" mass="35578">MLPAYGLYTHIRRNELRARALVIGLFALNLVLAYAAALVIRSAGTGLPFGAAPSLEAYLRAALHDLLWLGPLVIAGTLLWLFVAFRTHQAMIAGVVGARAVSVFEAPDLHRQLEALCISRGIAVPALQIADDPALNAYATGLNPQQYAITVTSGLMAALEPREMQAVLAHELTHIRNDDVRTMMIAVAIAGILAFAADHAFRSALMRDLPDDRGGRGRAGALPAQLIGVALVVVAWLLSQAIRFALSRTREYVADAGAVELTKDPDALISALLKISGRGDLARAPSGLMELCVDNPRTGFLDLLATHPPIEDRIDAIVRYGGGRLPYPAPWPA</sequence>
<evidence type="ECO:0000256" key="6">
    <source>
        <dbReference type="ARBA" id="ARBA00022833"/>
    </source>
</evidence>
<dbReference type="PANTHER" id="PTHR43221">
    <property type="entry name" value="PROTEASE HTPX"/>
    <property type="match status" value="1"/>
</dbReference>
<accession>A0AA37HQX9</accession>
<keyword evidence="3 11" id="KW-0812">Transmembrane</keyword>
<keyword evidence="7 11" id="KW-1133">Transmembrane helix</keyword>
<gene>
    <name evidence="13" type="primary">htpX</name>
    <name evidence="13" type="ORF">NBEOAGPD_3317</name>
</gene>
<evidence type="ECO:0000256" key="2">
    <source>
        <dbReference type="ARBA" id="ARBA00022670"/>
    </source>
</evidence>
<evidence type="ECO:0000256" key="11">
    <source>
        <dbReference type="SAM" id="Phobius"/>
    </source>
</evidence>
<evidence type="ECO:0000256" key="7">
    <source>
        <dbReference type="ARBA" id="ARBA00022989"/>
    </source>
</evidence>